<sequence length="176" mass="19741">MRETGATMERAAFIGGLFQSKPQQPNIIGHFGVMCRGCNQWCAICNASVKCPFLPNSMSCNRCGMDDRDRPFWRSVWGLDCRFAWGEVWSREGLPRHTRSLVTIAILLALGREDELRMHLRACFNNGVTKDELKELILHSSLYAGLPAANAAMHMAEDVFKELGIEVQPVAAQQQD</sequence>
<protein>
    <recommendedName>
        <fullName evidence="1">Carboxymuconolactone decarboxylase-like domain-containing protein</fullName>
    </recommendedName>
</protein>
<gene>
    <name evidence="2" type="ORF">ONB1V03_LOCUS732</name>
</gene>
<proteinExistence type="predicted"/>
<dbReference type="Gene3D" id="1.20.1290.10">
    <property type="entry name" value="AhpD-like"/>
    <property type="match status" value="1"/>
</dbReference>
<dbReference type="PANTHER" id="PTHR33570:SF2">
    <property type="entry name" value="CARBOXYMUCONOLACTONE DECARBOXYLASE-LIKE DOMAIN-CONTAINING PROTEIN"/>
    <property type="match status" value="1"/>
</dbReference>
<dbReference type="PANTHER" id="PTHR33570">
    <property type="entry name" value="4-CARBOXYMUCONOLACTONE DECARBOXYLASE FAMILY PROTEIN"/>
    <property type="match status" value="1"/>
</dbReference>
<keyword evidence="3" id="KW-1185">Reference proteome</keyword>
<evidence type="ECO:0000313" key="2">
    <source>
        <dbReference type="EMBL" id="CAD7637292.1"/>
    </source>
</evidence>
<accession>A0A7R9L9A1</accession>
<reference evidence="2" key="1">
    <citation type="submission" date="2020-11" db="EMBL/GenBank/DDBJ databases">
        <authorList>
            <person name="Tran Van P."/>
        </authorList>
    </citation>
    <scope>NUCLEOTIDE SEQUENCE</scope>
</reference>
<dbReference type="EMBL" id="OC914894">
    <property type="protein sequence ID" value="CAD7637292.1"/>
    <property type="molecule type" value="Genomic_DNA"/>
</dbReference>
<dbReference type="AlphaFoldDB" id="A0A7R9L9A1"/>
<dbReference type="InterPro" id="IPR029032">
    <property type="entry name" value="AhpD-like"/>
</dbReference>
<dbReference type="Proteomes" id="UP000728032">
    <property type="component" value="Unassembled WGS sequence"/>
</dbReference>
<dbReference type="EMBL" id="CAJPVJ010000069">
    <property type="protein sequence ID" value="CAG2160153.1"/>
    <property type="molecule type" value="Genomic_DNA"/>
</dbReference>
<dbReference type="Pfam" id="PF02627">
    <property type="entry name" value="CMD"/>
    <property type="match status" value="1"/>
</dbReference>
<dbReference type="InterPro" id="IPR003779">
    <property type="entry name" value="CMD-like"/>
</dbReference>
<name>A0A7R9L9A1_9ACAR</name>
<dbReference type="InterPro" id="IPR052512">
    <property type="entry name" value="4CMD/NDH-1_regulator"/>
</dbReference>
<dbReference type="SUPFAM" id="SSF69118">
    <property type="entry name" value="AhpD-like"/>
    <property type="match status" value="1"/>
</dbReference>
<evidence type="ECO:0000259" key="1">
    <source>
        <dbReference type="Pfam" id="PF02627"/>
    </source>
</evidence>
<dbReference type="OrthoDB" id="10065673at2759"/>
<feature type="domain" description="Carboxymuconolactone decarboxylase-like" evidence="1">
    <location>
        <begin position="82"/>
        <end position="158"/>
    </location>
</feature>
<organism evidence="2">
    <name type="scientific">Oppiella nova</name>
    <dbReference type="NCBI Taxonomy" id="334625"/>
    <lineage>
        <taxon>Eukaryota</taxon>
        <taxon>Metazoa</taxon>
        <taxon>Ecdysozoa</taxon>
        <taxon>Arthropoda</taxon>
        <taxon>Chelicerata</taxon>
        <taxon>Arachnida</taxon>
        <taxon>Acari</taxon>
        <taxon>Acariformes</taxon>
        <taxon>Sarcoptiformes</taxon>
        <taxon>Oribatida</taxon>
        <taxon>Brachypylina</taxon>
        <taxon>Oppioidea</taxon>
        <taxon>Oppiidae</taxon>
        <taxon>Oppiella</taxon>
    </lineage>
</organism>
<evidence type="ECO:0000313" key="3">
    <source>
        <dbReference type="Proteomes" id="UP000728032"/>
    </source>
</evidence>
<dbReference type="GO" id="GO:0051920">
    <property type="term" value="F:peroxiredoxin activity"/>
    <property type="evidence" value="ECO:0007669"/>
    <property type="project" value="InterPro"/>
</dbReference>